<protein>
    <submittedName>
        <fullName evidence="3">ABC transporter substrate-binding protein</fullName>
    </submittedName>
</protein>
<dbReference type="AlphaFoldDB" id="A0AAU7VNI9"/>
<feature type="chain" id="PRO_5043493288" evidence="1">
    <location>
        <begin position="26"/>
        <end position="516"/>
    </location>
</feature>
<dbReference type="InterPro" id="IPR039424">
    <property type="entry name" value="SBP_5"/>
</dbReference>
<dbReference type="GO" id="GO:1904680">
    <property type="term" value="F:peptide transmembrane transporter activity"/>
    <property type="evidence" value="ECO:0007669"/>
    <property type="project" value="TreeGrafter"/>
</dbReference>
<dbReference type="Pfam" id="PF00496">
    <property type="entry name" value="SBP_bac_5"/>
    <property type="match status" value="1"/>
</dbReference>
<sequence length="516" mass="58159">MKKIKVKKWFAVTTVIMLMAGIFLTGCGGEENTTQQKEQKLVIGVGRDFYQGSADPTYLHGSTNVWESLTYLDDQLEPVGQLAESWDVSDDGKTWIFNLRQGVVFHDGTDFNAEVAVYNLERLINHPRKGNTALTYGDISNIEAISDYQLEITHNTPVPEFPRRLAYHESPMFSLNSFDENDDIIEPIATGPFIFKEYVTDESITLEKNLNYWGEQPTLEKVVFKFIADPNTRVAALQSGEVDALSDVGAVMPEQASIIENSDDLKLKSKLVGTTHYLFFNKNNIFQDDNLIQSVSYSLDRELLVETVLEGYGVPAESVITPVAVNWLNKDVAPVYDIEKAKDLAAESLGDEQVDVNILLNSGISSRWPYRTIAELLQDDLSELNMNVNIEMVDGGEWGNRLEEGDYDITIGPFTLMTGEPNVFFSTHMYSEGNLNKSRSYGYNSVHADKLITKAAVETDYDIRYDMYLELQEIASQEGPLVPIYHDVTLYAVNEKVHNFELDVNFKPNLKAVEIK</sequence>
<reference evidence="3" key="1">
    <citation type="journal article" date="2013" name="Extremophiles">
        <title>Proteinivorax tanatarense gen. nov., sp. nov., an anaerobic, haloalkaliphilic, proteolytic bacterium isolated from a decaying algal bloom, and proposal of Proteinivoraceae fam. nov.</title>
        <authorList>
            <person name="Kevbrin V."/>
            <person name="Boltyanskaya Y."/>
            <person name="Zhilina T."/>
            <person name="Kolganova T."/>
            <person name="Lavrentjeva E."/>
            <person name="Kuznetsov B."/>
        </authorList>
    </citation>
    <scope>NUCLEOTIDE SEQUENCE</scope>
    <source>
        <strain evidence="3">Z-910T</strain>
    </source>
</reference>
<keyword evidence="1" id="KW-0732">Signal</keyword>
<dbReference type="GO" id="GO:0043190">
    <property type="term" value="C:ATP-binding cassette (ABC) transporter complex"/>
    <property type="evidence" value="ECO:0007669"/>
    <property type="project" value="InterPro"/>
</dbReference>
<evidence type="ECO:0000259" key="2">
    <source>
        <dbReference type="Pfam" id="PF00496"/>
    </source>
</evidence>
<accession>A0AAU7VNI9</accession>
<evidence type="ECO:0000256" key="1">
    <source>
        <dbReference type="SAM" id="SignalP"/>
    </source>
</evidence>
<dbReference type="RefSeq" id="WP_350344262.1">
    <property type="nucleotide sequence ID" value="NZ_CP158367.1"/>
</dbReference>
<gene>
    <name evidence="3" type="ORF">PRVXT_000654</name>
</gene>
<organism evidence="3">
    <name type="scientific">Proteinivorax tanatarense</name>
    <dbReference type="NCBI Taxonomy" id="1260629"/>
    <lineage>
        <taxon>Bacteria</taxon>
        <taxon>Bacillati</taxon>
        <taxon>Bacillota</taxon>
        <taxon>Clostridia</taxon>
        <taxon>Eubacteriales</taxon>
        <taxon>Proteinivoracaceae</taxon>
        <taxon>Proteinivorax</taxon>
    </lineage>
</organism>
<dbReference type="EMBL" id="CP158367">
    <property type="protein sequence ID" value="XBX75518.1"/>
    <property type="molecule type" value="Genomic_DNA"/>
</dbReference>
<dbReference type="SUPFAM" id="SSF53850">
    <property type="entry name" value="Periplasmic binding protein-like II"/>
    <property type="match status" value="1"/>
</dbReference>
<feature type="signal peptide" evidence="1">
    <location>
        <begin position="1"/>
        <end position="25"/>
    </location>
</feature>
<name>A0AAU7VNI9_9FIRM</name>
<dbReference type="InterPro" id="IPR000914">
    <property type="entry name" value="SBP_5_dom"/>
</dbReference>
<dbReference type="PANTHER" id="PTHR30290">
    <property type="entry name" value="PERIPLASMIC BINDING COMPONENT OF ABC TRANSPORTER"/>
    <property type="match status" value="1"/>
</dbReference>
<dbReference type="Gene3D" id="3.10.105.10">
    <property type="entry name" value="Dipeptide-binding Protein, Domain 3"/>
    <property type="match status" value="1"/>
</dbReference>
<dbReference type="PROSITE" id="PS51257">
    <property type="entry name" value="PROKAR_LIPOPROTEIN"/>
    <property type="match status" value="1"/>
</dbReference>
<dbReference type="InterPro" id="IPR030678">
    <property type="entry name" value="Peptide/Ni-bd"/>
</dbReference>
<reference evidence="3" key="2">
    <citation type="submission" date="2024-06" db="EMBL/GenBank/DDBJ databases">
        <authorList>
            <person name="Petrova K.O."/>
            <person name="Toshchakov S.V."/>
            <person name="Boltjanskaja Y.V."/>
            <person name="Kevbrin V."/>
        </authorList>
    </citation>
    <scope>NUCLEOTIDE SEQUENCE</scope>
    <source>
        <strain evidence="3">Z-910T</strain>
    </source>
</reference>
<dbReference type="PIRSF" id="PIRSF002741">
    <property type="entry name" value="MppA"/>
    <property type="match status" value="1"/>
</dbReference>
<proteinExistence type="predicted"/>
<dbReference type="GO" id="GO:0015833">
    <property type="term" value="P:peptide transport"/>
    <property type="evidence" value="ECO:0007669"/>
    <property type="project" value="TreeGrafter"/>
</dbReference>
<dbReference type="Gene3D" id="3.40.190.10">
    <property type="entry name" value="Periplasmic binding protein-like II"/>
    <property type="match status" value="1"/>
</dbReference>
<dbReference type="Gene3D" id="3.90.76.10">
    <property type="entry name" value="Dipeptide-binding Protein, Domain 1"/>
    <property type="match status" value="1"/>
</dbReference>
<evidence type="ECO:0000313" key="3">
    <source>
        <dbReference type="EMBL" id="XBX75518.1"/>
    </source>
</evidence>
<dbReference type="GO" id="GO:0042597">
    <property type="term" value="C:periplasmic space"/>
    <property type="evidence" value="ECO:0007669"/>
    <property type="project" value="UniProtKB-ARBA"/>
</dbReference>
<feature type="domain" description="Solute-binding protein family 5" evidence="2">
    <location>
        <begin position="77"/>
        <end position="433"/>
    </location>
</feature>